<dbReference type="STRING" id="41427.A0A182JC43"/>
<evidence type="ECO:0000256" key="7">
    <source>
        <dbReference type="ARBA" id="ARBA00023170"/>
    </source>
</evidence>
<dbReference type="GO" id="GO:0007165">
    <property type="term" value="P:signal transduction"/>
    <property type="evidence" value="ECO:0007669"/>
    <property type="project" value="UniProtKB-KW"/>
</dbReference>
<name>A0A182JC43_ANOAO</name>
<protein>
    <submittedName>
        <fullName evidence="9">Uncharacterized protein</fullName>
    </submittedName>
</protein>
<dbReference type="VEuPathDB" id="VectorBase:AATE015301"/>
<reference evidence="9" key="1">
    <citation type="submission" date="2022-08" db="UniProtKB">
        <authorList>
            <consortium name="EnsemblMetazoa"/>
        </authorList>
    </citation>
    <scope>IDENTIFICATION</scope>
    <source>
        <strain evidence="9">EBRO</strain>
    </source>
</reference>
<keyword evidence="6" id="KW-0472">Membrane</keyword>
<evidence type="ECO:0000256" key="5">
    <source>
        <dbReference type="ARBA" id="ARBA00022989"/>
    </source>
</evidence>
<sequence>MEWIRHQLECAKFLREQQNYFYFLRPFQVIAGYPASLRTARAKLGIAFRLAFYLLYLSSMVHKVIYTLYQPEDIYYMVFMAGTMGVLTGYLILLGFGSGHYECLRSLRDFFNDRSFARDHPLAAAIRQRSYRWSNCFILAPQAGLSFIFLQSFYIGLYAKREMMLMICGEPIGTTFSHALYSAGLYCPALGFFMACAIVNACLVGLLGEMELLAVCVGELDETVAKRLADQGGEKTRKCFWNVYHAELRRCAKRHCDIFSNLTQFQQFSSLVFLLHHVLSLALVGGGIYVTLRTDAPLEIINFTEFPVPILLLYFTFCLLVEKVQDMNIFIGERLYATKWILQLRYTREFHHEYRSAVRTITILLGRSQQRIRFTCGSINEVSMAKFADFINLTYTIKALCDKMNLASAFTCASPYLEARMGENSWRPTTMTGIPIAGWEKRFHCCRTGPDPAWTEPLQDIAFDRFGGAAE</sequence>
<accession>A0A182JC43</accession>
<evidence type="ECO:0000256" key="1">
    <source>
        <dbReference type="ARBA" id="ARBA00004141"/>
    </source>
</evidence>
<keyword evidence="4" id="KW-0552">Olfaction</keyword>
<evidence type="ECO:0000256" key="3">
    <source>
        <dbReference type="ARBA" id="ARBA00022692"/>
    </source>
</evidence>
<evidence type="ECO:0000256" key="8">
    <source>
        <dbReference type="ARBA" id="ARBA00023224"/>
    </source>
</evidence>
<evidence type="ECO:0000256" key="2">
    <source>
        <dbReference type="ARBA" id="ARBA00022606"/>
    </source>
</evidence>
<proteinExistence type="predicted"/>
<keyword evidence="2" id="KW-0716">Sensory transduction</keyword>
<dbReference type="GO" id="GO:0005549">
    <property type="term" value="F:odorant binding"/>
    <property type="evidence" value="ECO:0007669"/>
    <property type="project" value="InterPro"/>
</dbReference>
<dbReference type="InterPro" id="IPR004117">
    <property type="entry name" value="7tm6_olfct_rcpt"/>
</dbReference>
<keyword evidence="8" id="KW-0807">Transducer</keyword>
<dbReference type="GO" id="GO:0016020">
    <property type="term" value="C:membrane"/>
    <property type="evidence" value="ECO:0007669"/>
    <property type="project" value="UniProtKB-SubCell"/>
</dbReference>
<evidence type="ECO:0000313" key="9">
    <source>
        <dbReference type="EnsemblMetazoa" id="AATE015301-PA.1"/>
    </source>
</evidence>
<evidence type="ECO:0000256" key="6">
    <source>
        <dbReference type="ARBA" id="ARBA00023136"/>
    </source>
</evidence>
<dbReference type="EnsemblMetazoa" id="AATE015301-RA">
    <property type="protein sequence ID" value="AATE015301-PA.1"/>
    <property type="gene ID" value="AATE015301"/>
</dbReference>
<comment type="subcellular location">
    <subcellularLocation>
        <location evidence="1">Membrane</location>
        <topology evidence="1">Multi-pass membrane protein</topology>
    </subcellularLocation>
</comment>
<keyword evidence="7" id="KW-0675">Receptor</keyword>
<dbReference type="Pfam" id="PF02949">
    <property type="entry name" value="7tm_6"/>
    <property type="match status" value="1"/>
</dbReference>
<keyword evidence="5" id="KW-1133">Transmembrane helix</keyword>
<dbReference type="AlphaFoldDB" id="A0A182JC43"/>
<evidence type="ECO:0000256" key="4">
    <source>
        <dbReference type="ARBA" id="ARBA00022725"/>
    </source>
</evidence>
<keyword evidence="3" id="KW-0812">Transmembrane</keyword>
<organism evidence="9">
    <name type="scientific">Anopheles atroparvus</name>
    <name type="common">European mosquito</name>
    <dbReference type="NCBI Taxonomy" id="41427"/>
    <lineage>
        <taxon>Eukaryota</taxon>
        <taxon>Metazoa</taxon>
        <taxon>Ecdysozoa</taxon>
        <taxon>Arthropoda</taxon>
        <taxon>Hexapoda</taxon>
        <taxon>Insecta</taxon>
        <taxon>Pterygota</taxon>
        <taxon>Neoptera</taxon>
        <taxon>Endopterygota</taxon>
        <taxon>Diptera</taxon>
        <taxon>Nematocera</taxon>
        <taxon>Culicoidea</taxon>
        <taxon>Culicidae</taxon>
        <taxon>Anophelinae</taxon>
        <taxon>Anopheles</taxon>
    </lineage>
</organism>
<dbReference type="GO" id="GO:0004984">
    <property type="term" value="F:olfactory receptor activity"/>
    <property type="evidence" value="ECO:0007669"/>
    <property type="project" value="InterPro"/>
</dbReference>